<dbReference type="InterPro" id="IPR036138">
    <property type="entry name" value="PBP_dimer_sf"/>
</dbReference>
<feature type="domain" description="Penicillin-binding protein transpeptidase" evidence="6">
    <location>
        <begin position="270"/>
        <end position="586"/>
    </location>
</feature>
<feature type="domain" description="Penicillin-binding protein dimerisation" evidence="7">
    <location>
        <begin position="110"/>
        <end position="217"/>
    </location>
</feature>
<dbReference type="SUPFAM" id="SSF56601">
    <property type="entry name" value="beta-lactamase/transpeptidase-like"/>
    <property type="match status" value="1"/>
</dbReference>
<dbReference type="Gene3D" id="3.90.1310.10">
    <property type="entry name" value="Penicillin-binding protein 2a (Domain 2)"/>
    <property type="match status" value="1"/>
</dbReference>
<feature type="transmembrane region" description="Helical" evidence="5">
    <location>
        <begin position="48"/>
        <end position="73"/>
    </location>
</feature>
<dbReference type="InterPro" id="IPR012338">
    <property type="entry name" value="Beta-lactam/transpept-like"/>
</dbReference>
<dbReference type="PANTHER" id="PTHR30627">
    <property type="entry name" value="PEPTIDOGLYCAN D,D-TRANSPEPTIDASE"/>
    <property type="match status" value="1"/>
</dbReference>
<evidence type="ECO:0000313" key="9">
    <source>
        <dbReference type="Proteomes" id="UP000500767"/>
    </source>
</evidence>
<sequence length="738" mass="78827">MSGNNSDRPGPEDPQQGPDPLLGRETVVSVTGRDLAQRASLEKMRVRLLVASVGFACLFGAVSLKLAAATVLFPMAPAKRQIASQVPQIPVINTDPHSMFADDTGLPHVHRATITDRNGQILAISLPLAAVFANPLELIDPAGAAAKLKTVLTTLDLDDTIRRLSSKKQFVYIARDIPPDQELAINDLGIPGVYFEPGEKRHYPLGRTAAQVMGAVDVDDHGVAGVERFFDKRLSSEHTPLRLSLDVRVQGVVRDELQAAKDKFHAIGACAIVMDVRTGEIIAMVSLPDYDANLFNKALDDQRFNRAVTGLYEPGSTFKLQTAAMVLQDNVAHVWDKFSTAPIHVGRFTISDMKTDHFAPWLAMPEALALSSNPAAAHMALDAGAKRQQDWLRNMGFFDRVPVELPEAARPLVPRLSNWGLSTVMTVAFGHGVAVAPLAIVRGTAATANGGILIKPTLIARTETQPADTAGATSLQPLLQQVNDQVGGDPAAAPEPKIVPQGERLLSEANSSLLRRILRMVVAGPDNERTGKRADIPGYFVGGKTGTAEKVGANGGYLKHVNVTAFTGILPLNDPHYAVYVMLDSPIAIPETHGWYTSGWNAVPTWQKIVSRIAPMLGMFPVTTNVDAIEASLSIPMSPAVGTGYRALGPGNDPGDPRVQAQLKQHEKEAAKAAAAHTGVPVVAPHMLHPVAGTHPVSPQGEREAEGRSALGHVTPLAPPVPLAPALRRQVSYVRPSG</sequence>
<keyword evidence="2" id="KW-0645">Protease</keyword>
<evidence type="ECO:0000259" key="7">
    <source>
        <dbReference type="Pfam" id="PF03717"/>
    </source>
</evidence>
<dbReference type="RefSeq" id="WP_171833460.1">
    <property type="nucleotide sequence ID" value="NZ_CP053708.1"/>
</dbReference>
<feature type="region of interest" description="Disordered" evidence="4">
    <location>
        <begin position="1"/>
        <end position="23"/>
    </location>
</feature>
<keyword evidence="3 5" id="KW-0472">Membrane</keyword>
<keyword evidence="5" id="KW-1133">Transmembrane helix</keyword>
<dbReference type="GO" id="GO:0071555">
    <property type="term" value="P:cell wall organization"/>
    <property type="evidence" value="ECO:0007669"/>
    <property type="project" value="TreeGrafter"/>
</dbReference>
<dbReference type="GO" id="GO:0008658">
    <property type="term" value="F:penicillin binding"/>
    <property type="evidence" value="ECO:0007669"/>
    <property type="project" value="InterPro"/>
</dbReference>
<dbReference type="PANTHER" id="PTHR30627:SF1">
    <property type="entry name" value="PEPTIDOGLYCAN D,D-TRANSPEPTIDASE FTSI"/>
    <property type="match status" value="1"/>
</dbReference>
<dbReference type="Pfam" id="PF00905">
    <property type="entry name" value="Transpeptidase"/>
    <property type="match status" value="1"/>
</dbReference>
<reference evidence="8 9" key="1">
    <citation type="journal article" date="2014" name="World J. Microbiol. Biotechnol.">
        <title>Biodiversity and physiological characteristics of Antarctic and Arctic lichens-associated bacteria.</title>
        <authorList>
            <person name="Lee Y.M."/>
            <person name="Kim E.H."/>
            <person name="Lee H.K."/>
            <person name="Hong S.G."/>
        </authorList>
    </citation>
    <scope>NUCLEOTIDE SEQUENCE [LARGE SCALE GENOMIC DNA]</scope>
    <source>
        <strain evidence="8 9">PAMC 26569</strain>
    </source>
</reference>
<comment type="subcellular location">
    <subcellularLocation>
        <location evidence="1">Membrane</location>
    </subcellularLocation>
</comment>
<name>A0A6M8HRW7_9PROT</name>
<dbReference type="AlphaFoldDB" id="A0A6M8HRW7"/>
<keyword evidence="2" id="KW-0378">Hydrolase</keyword>
<dbReference type="InterPro" id="IPR001460">
    <property type="entry name" value="PCN-bd_Tpept"/>
</dbReference>
<dbReference type="GO" id="GO:0004180">
    <property type="term" value="F:carboxypeptidase activity"/>
    <property type="evidence" value="ECO:0007669"/>
    <property type="project" value="UniProtKB-KW"/>
</dbReference>
<dbReference type="Proteomes" id="UP000500767">
    <property type="component" value="Chromosome"/>
</dbReference>
<gene>
    <name evidence="8" type="ORF">HN018_14035</name>
</gene>
<evidence type="ECO:0000256" key="5">
    <source>
        <dbReference type="SAM" id="Phobius"/>
    </source>
</evidence>
<keyword evidence="2" id="KW-0121">Carboxypeptidase</keyword>
<dbReference type="Gene3D" id="3.30.450.330">
    <property type="match status" value="1"/>
</dbReference>
<evidence type="ECO:0000256" key="4">
    <source>
        <dbReference type="SAM" id="MobiDB-lite"/>
    </source>
</evidence>
<evidence type="ECO:0000313" key="8">
    <source>
        <dbReference type="EMBL" id="QKE91015.1"/>
    </source>
</evidence>
<dbReference type="GO" id="GO:0005886">
    <property type="term" value="C:plasma membrane"/>
    <property type="evidence" value="ECO:0007669"/>
    <property type="project" value="TreeGrafter"/>
</dbReference>
<keyword evidence="9" id="KW-1185">Reference proteome</keyword>
<dbReference type="SUPFAM" id="SSF56519">
    <property type="entry name" value="Penicillin binding protein dimerisation domain"/>
    <property type="match status" value="1"/>
</dbReference>
<feature type="region of interest" description="Disordered" evidence="4">
    <location>
        <begin position="690"/>
        <end position="722"/>
    </location>
</feature>
<evidence type="ECO:0000256" key="1">
    <source>
        <dbReference type="ARBA" id="ARBA00004370"/>
    </source>
</evidence>
<dbReference type="Pfam" id="PF03717">
    <property type="entry name" value="PBP_dimer"/>
    <property type="match status" value="1"/>
</dbReference>
<evidence type="ECO:0000259" key="6">
    <source>
        <dbReference type="Pfam" id="PF00905"/>
    </source>
</evidence>
<keyword evidence="5" id="KW-0812">Transmembrane</keyword>
<evidence type="ECO:0000256" key="2">
    <source>
        <dbReference type="ARBA" id="ARBA00022645"/>
    </source>
</evidence>
<organism evidence="8 9">
    <name type="scientific">Lichenicola cladoniae</name>
    <dbReference type="NCBI Taxonomy" id="1484109"/>
    <lineage>
        <taxon>Bacteria</taxon>
        <taxon>Pseudomonadati</taxon>
        <taxon>Pseudomonadota</taxon>
        <taxon>Alphaproteobacteria</taxon>
        <taxon>Acetobacterales</taxon>
        <taxon>Acetobacteraceae</taxon>
        <taxon>Lichenicola</taxon>
    </lineage>
</organism>
<proteinExistence type="predicted"/>
<evidence type="ECO:0000256" key="3">
    <source>
        <dbReference type="ARBA" id="ARBA00023136"/>
    </source>
</evidence>
<dbReference type="InterPro" id="IPR005311">
    <property type="entry name" value="PBP_dimer"/>
</dbReference>
<dbReference type="InterPro" id="IPR050515">
    <property type="entry name" value="Beta-lactam/transpept"/>
</dbReference>
<dbReference type="Gene3D" id="3.40.710.10">
    <property type="entry name" value="DD-peptidase/beta-lactamase superfamily"/>
    <property type="match status" value="1"/>
</dbReference>
<protein>
    <submittedName>
        <fullName evidence="8">Penicillin-binding protein 2</fullName>
    </submittedName>
</protein>
<dbReference type="EMBL" id="CP053708">
    <property type="protein sequence ID" value="QKE91015.1"/>
    <property type="molecule type" value="Genomic_DNA"/>
</dbReference>
<dbReference type="KEGG" id="lck:HN018_14035"/>
<accession>A0A6M8HRW7</accession>